<keyword evidence="2" id="KW-1185">Reference proteome</keyword>
<dbReference type="OrthoDB" id="8253748at2"/>
<dbReference type="Proteomes" id="UP000289546">
    <property type="component" value="Unassembled WGS sequence"/>
</dbReference>
<dbReference type="RefSeq" id="WP_128919700.1">
    <property type="nucleotide sequence ID" value="NZ_LBJC01000027.1"/>
</dbReference>
<dbReference type="EMBL" id="LBJQ01000082">
    <property type="protein sequence ID" value="RXH26290.1"/>
    <property type="molecule type" value="Genomic_DNA"/>
</dbReference>
<evidence type="ECO:0000313" key="1">
    <source>
        <dbReference type="EMBL" id="RXH26290.1"/>
    </source>
</evidence>
<gene>
    <name evidence="1" type="ORF">XH99_20300</name>
</gene>
<proteinExistence type="predicted"/>
<accession>A0A4Q0S2M2</accession>
<organism evidence="1 2">
    <name type="scientific">Bradyrhizobium nanningense</name>
    <dbReference type="NCBI Taxonomy" id="1325118"/>
    <lineage>
        <taxon>Bacteria</taxon>
        <taxon>Pseudomonadati</taxon>
        <taxon>Pseudomonadota</taxon>
        <taxon>Alphaproteobacteria</taxon>
        <taxon>Hyphomicrobiales</taxon>
        <taxon>Nitrobacteraceae</taxon>
        <taxon>Bradyrhizobium</taxon>
    </lineage>
</organism>
<comment type="caution">
    <text evidence="1">The sequence shown here is derived from an EMBL/GenBank/DDBJ whole genome shotgun (WGS) entry which is preliminary data.</text>
</comment>
<dbReference type="AlphaFoldDB" id="A0A4Q0S2M2"/>
<protein>
    <submittedName>
        <fullName evidence="1">Uncharacterized protein</fullName>
    </submittedName>
</protein>
<sequence length="103" mass="11209">MSNVIELAARRAARALPPENVRSLDLLVTGRQRASRGRNPLRHPCLSVSHAVTVAGKLHRGEALRVDPFIDEAAILWKGVEAARLLLAELFQLAVQQGGGQQQ</sequence>
<name>A0A4Q0S2M2_9BRAD</name>
<reference evidence="1 2" key="1">
    <citation type="submission" date="2015-04" db="EMBL/GenBank/DDBJ databases">
        <title>Comparative genomics of rhizobia nodulating Arachis hypogaea in China.</title>
        <authorList>
            <person name="Li Y."/>
        </authorList>
    </citation>
    <scope>NUCLEOTIDE SEQUENCE [LARGE SCALE GENOMIC DNA]</scope>
    <source>
        <strain evidence="1 2">CCBAU 51757</strain>
    </source>
</reference>
<evidence type="ECO:0000313" key="2">
    <source>
        <dbReference type="Proteomes" id="UP000289546"/>
    </source>
</evidence>